<feature type="transmembrane region" description="Helical" evidence="2">
    <location>
        <begin position="72"/>
        <end position="97"/>
    </location>
</feature>
<evidence type="ECO:0000256" key="1">
    <source>
        <dbReference type="SAM" id="MobiDB-lite"/>
    </source>
</evidence>
<dbReference type="AlphaFoldDB" id="A0A542DKW4"/>
<protein>
    <submittedName>
        <fullName evidence="3">UPF0716 protein FxsA</fullName>
    </submittedName>
</protein>
<dbReference type="RefSeq" id="WP_141999510.1">
    <property type="nucleotide sequence ID" value="NZ_VFML01000001.1"/>
</dbReference>
<accession>A0A542DKW4</accession>
<feature type="transmembrane region" description="Helical" evidence="2">
    <location>
        <begin position="6"/>
        <end position="38"/>
    </location>
</feature>
<dbReference type="InterPro" id="IPR007313">
    <property type="entry name" value="FxsA"/>
</dbReference>
<dbReference type="NCBIfam" id="NF008528">
    <property type="entry name" value="PRK11463.1-2"/>
    <property type="match status" value="1"/>
</dbReference>
<dbReference type="PANTHER" id="PTHR35335">
    <property type="entry name" value="UPF0716 PROTEIN FXSA"/>
    <property type="match status" value="1"/>
</dbReference>
<dbReference type="PANTHER" id="PTHR35335:SF1">
    <property type="entry name" value="UPF0716 PROTEIN FXSA"/>
    <property type="match status" value="1"/>
</dbReference>
<evidence type="ECO:0000256" key="2">
    <source>
        <dbReference type="SAM" id="Phobius"/>
    </source>
</evidence>
<sequence length="161" mass="16935">MAVVLLLYLVAEIAAVWAVASAIGLLGTIGLLLAGAFIGSALARREGGRAAQAFLAAAGAGRPAHAELTNGMLVAFGGVLILLPGFVSDLAGLLLLLPPTRGVFRRAWVRRLERRAQAMGPMHGQRQGRVIVVDGEVVVNQADRPQPPHQQPPHRPVIDPQ</sequence>
<proteinExistence type="predicted"/>
<feature type="region of interest" description="Disordered" evidence="1">
    <location>
        <begin position="142"/>
        <end position="161"/>
    </location>
</feature>
<evidence type="ECO:0000313" key="4">
    <source>
        <dbReference type="Proteomes" id="UP000320876"/>
    </source>
</evidence>
<keyword evidence="2" id="KW-1133">Transmembrane helix</keyword>
<dbReference type="Pfam" id="PF04186">
    <property type="entry name" value="FxsA"/>
    <property type="match status" value="1"/>
</dbReference>
<dbReference type="Proteomes" id="UP000320876">
    <property type="component" value="Unassembled WGS sequence"/>
</dbReference>
<keyword evidence="2" id="KW-0812">Transmembrane</keyword>
<keyword evidence="2" id="KW-0472">Membrane</keyword>
<gene>
    <name evidence="3" type="ORF">FB471_3503</name>
</gene>
<dbReference type="EMBL" id="VFML01000001">
    <property type="protein sequence ID" value="TQJ03736.1"/>
    <property type="molecule type" value="Genomic_DNA"/>
</dbReference>
<organism evidence="3 4">
    <name type="scientific">Amycolatopsis cihanbeyliensis</name>
    <dbReference type="NCBI Taxonomy" id="1128664"/>
    <lineage>
        <taxon>Bacteria</taxon>
        <taxon>Bacillati</taxon>
        <taxon>Actinomycetota</taxon>
        <taxon>Actinomycetes</taxon>
        <taxon>Pseudonocardiales</taxon>
        <taxon>Pseudonocardiaceae</taxon>
        <taxon>Amycolatopsis</taxon>
    </lineage>
</organism>
<feature type="compositionally biased region" description="Pro residues" evidence="1">
    <location>
        <begin position="145"/>
        <end position="155"/>
    </location>
</feature>
<reference evidence="3 4" key="1">
    <citation type="submission" date="2019-06" db="EMBL/GenBank/DDBJ databases">
        <title>Sequencing the genomes of 1000 actinobacteria strains.</title>
        <authorList>
            <person name="Klenk H.-P."/>
        </authorList>
    </citation>
    <scope>NUCLEOTIDE SEQUENCE [LARGE SCALE GENOMIC DNA]</scope>
    <source>
        <strain evidence="3 4">DSM 45679</strain>
    </source>
</reference>
<keyword evidence="4" id="KW-1185">Reference proteome</keyword>
<dbReference type="GO" id="GO:0016020">
    <property type="term" value="C:membrane"/>
    <property type="evidence" value="ECO:0007669"/>
    <property type="project" value="InterPro"/>
</dbReference>
<evidence type="ECO:0000313" key="3">
    <source>
        <dbReference type="EMBL" id="TQJ03736.1"/>
    </source>
</evidence>
<comment type="caution">
    <text evidence="3">The sequence shown here is derived from an EMBL/GenBank/DDBJ whole genome shotgun (WGS) entry which is preliminary data.</text>
</comment>
<name>A0A542DKW4_AMYCI</name>